<accession>A0ACB7SPC5</accession>
<protein>
    <submittedName>
        <fullName evidence="1">Uncharacterized protein</fullName>
    </submittedName>
</protein>
<gene>
    <name evidence="1" type="ORF">HPB50_007092</name>
</gene>
<name>A0ACB7SPC5_HYAAI</name>
<comment type="caution">
    <text evidence="1">The sequence shown here is derived from an EMBL/GenBank/DDBJ whole genome shotgun (WGS) entry which is preliminary data.</text>
</comment>
<evidence type="ECO:0000313" key="1">
    <source>
        <dbReference type="EMBL" id="KAH6935629.1"/>
    </source>
</evidence>
<sequence length="167" mass="18536">MKPTGPKFEVRNMSSYALTAAECQVLSRGLNFNQGKQPDTRKVMCAVENATGLLEEDERDEVRTKAVGILSRIRKSGCQQVLSEVERKAVKSLHENKEIAVLPADKGNVTVVLDHSAHQSKMEEIVGDCATYAKIDRDPTLKVQTRLQKMLSAERAPGYPERNIIGK</sequence>
<proteinExistence type="predicted"/>
<dbReference type="EMBL" id="CM023483">
    <property type="protein sequence ID" value="KAH6935629.1"/>
    <property type="molecule type" value="Genomic_DNA"/>
</dbReference>
<evidence type="ECO:0000313" key="2">
    <source>
        <dbReference type="Proteomes" id="UP000821845"/>
    </source>
</evidence>
<keyword evidence="2" id="KW-1185">Reference proteome</keyword>
<reference evidence="1" key="1">
    <citation type="submission" date="2020-05" db="EMBL/GenBank/DDBJ databases">
        <title>Large-scale comparative analyses of tick genomes elucidate their genetic diversity and vector capacities.</title>
        <authorList>
            <person name="Jia N."/>
            <person name="Wang J."/>
            <person name="Shi W."/>
            <person name="Du L."/>
            <person name="Sun Y."/>
            <person name="Zhan W."/>
            <person name="Jiang J."/>
            <person name="Wang Q."/>
            <person name="Zhang B."/>
            <person name="Ji P."/>
            <person name="Sakyi L.B."/>
            <person name="Cui X."/>
            <person name="Yuan T."/>
            <person name="Jiang B."/>
            <person name="Yang W."/>
            <person name="Lam T.T.-Y."/>
            <person name="Chang Q."/>
            <person name="Ding S."/>
            <person name="Wang X."/>
            <person name="Zhu J."/>
            <person name="Ruan X."/>
            <person name="Zhao L."/>
            <person name="Wei J."/>
            <person name="Que T."/>
            <person name="Du C."/>
            <person name="Cheng J."/>
            <person name="Dai P."/>
            <person name="Han X."/>
            <person name="Huang E."/>
            <person name="Gao Y."/>
            <person name="Liu J."/>
            <person name="Shao H."/>
            <person name="Ye R."/>
            <person name="Li L."/>
            <person name="Wei W."/>
            <person name="Wang X."/>
            <person name="Wang C."/>
            <person name="Yang T."/>
            <person name="Huo Q."/>
            <person name="Li W."/>
            <person name="Guo W."/>
            <person name="Chen H."/>
            <person name="Zhou L."/>
            <person name="Ni X."/>
            <person name="Tian J."/>
            <person name="Zhou Y."/>
            <person name="Sheng Y."/>
            <person name="Liu T."/>
            <person name="Pan Y."/>
            <person name="Xia L."/>
            <person name="Li J."/>
            <person name="Zhao F."/>
            <person name="Cao W."/>
        </authorList>
    </citation>
    <scope>NUCLEOTIDE SEQUENCE</scope>
    <source>
        <strain evidence="1">Hyas-2018</strain>
    </source>
</reference>
<organism evidence="1 2">
    <name type="scientific">Hyalomma asiaticum</name>
    <name type="common">Tick</name>
    <dbReference type="NCBI Taxonomy" id="266040"/>
    <lineage>
        <taxon>Eukaryota</taxon>
        <taxon>Metazoa</taxon>
        <taxon>Ecdysozoa</taxon>
        <taxon>Arthropoda</taxon>
        <taxon>Chelicerata</taxon>
        <taxon>Arachnida</taxon>
        <taxon>Acari</taxon>
        <taxon>Parasitiformes</taxon>
        <taxon>Ixodida</taxon>
        <taxon>Ixodoidea</taxon>
        <taxon>Ixodidae</taxon>
        <taxon>Hyalomminae</taxon>
        <taxon>Hyalomma</taxon>
    </lineage>
</organism>
<dbReference type="Proteomes" id="UP000821845">
    <property type="component" value="Chromosome 3"/>
</dbReference>